<feature type="compositionally biased region" description="Low complexity" evidence="7">
    <location>
        <begin position="8"/>
        <end position="25"/>
    </location>
</feature>
<gene>
    <name evidence="8" type="ORF">Q5P01_008772</name>
</gene>
<keyword evidence="6" id="KW-0137">Centromere</keyword>
<evidence type="ECO:0000256" key="3">
    <source>
        <dbReference type="ARBA" id="ARBA00005470"/>
    </source>
</evidence>
<accession>A0AA88N4N3</accession>
<keyword evidence="9" id="KW-1185">Reference proteome</keyword>
<dbReference type="GO" id="GO:0000939">
    <property type="term" value="C:inner kinetochore"/>
    <property type="evidence" value="ECO:0007669"/>
    <property type="project" value="TreeGrafter"/>
</dbReference>
<evidence type="ECO:0000313" key="9">
    <source>
        <dbReference type="Proteomes" id="UP001187415"/>
    </source>
</evidence>
<evidence type="ECO:0000256" key="2">
    <source>
        <dbReference type="ARBA" id="ARBA00004584"/>
    </source>
</evidence>
<keyword evidence="5" id="KW-0539">Nucleus</keyword>
<keyword evidence="4" id="KW-0158">Chromosome</keyword>
<comment type="caution">
    <text evidence="8">The sequence shown here is derived from an EMBL/GenBank/DDBJ whole genome shotgun (WGS) entry which is preliminary data.</text>
</comment>
<organism evidence="8 9">
    <name type="scientific">Channa striata</name>
    <name type="common">Snakehead murrel</name>
    <name type="synonym">Ophicephalus striatus</name>
    <dbReference type="NCBI Taxonomy" id="64152"/>
    <lineage>
        <taxon>Eukaryota</taxon>
        <taxon>Metazoa</taxon>
        <taxon>Chordata</taxon>
        <taxon>Craniata</taxon>
        <taxon>Vertebrata</taxon>
        <taxon>Euteleostomi</taxon>
        <taxon>Actinopterygii</taxon>
        <taxon>Neopterygii</taxon>
        <taxon>Teleostei</taxon>
        <taxon>Neoteleostei</taxon>
        <taxon>Acanthomorphata</taxon>
        <taxon>Anabantaria</taxon>
        <taxon>Anabantiformes</taxon>
        <taxon>Channoidei</taxon>
        <taxon>Channidae</taxon>
        <taxon>Channa</taxon>
    </lineage>
</organism>
<dbReference type="Pfam" id="PF07778">
    <property type="entry name" value="CENP-I"/>
    <property type="match status" value="1"/>
</dbReference>
<sequence>MAAALNLSGPPDSDSSSVGDQSVSSRIGNRSLRVAEKERKKLEAVDPFVSALKYFSDVEAGTPVVGNDEFENNLVLVERVAFSKGLSPEAISIMLEFAMSLRMGTSPCVRVLKCLIPASVVPQEAVVRACVWLCVGKIPTSTQVLFIKWVLTVFDMIDAKDQLRAIYGFIFSFVTDENLCPFICHLLYLLTRKESVRVFRVRKLLELQSKLGRQPFLLHLLSLYKVFCPELVTLSIPSRMRSGFRNHNSPWKSALIAVQKRNNSQFASSTSLPFTIKDKPSSRKRKNCHLQLPALHSAVNKQGQSSSSQKLVPLVQLRSFAELLENMHRIELPAQMGSLLGSSLALQYLDCVQDESALLRLNFWLGCALHEEFLFCGDGGASQNSEEALLFLSKLLSTQHFLQEGFSSTEAFLYKFLCVWDGSLLRPEILGLLSNIPVVPSTQIKQILFEPLMQLFFTSSVFFKCGLIECLNDMLLKWLTWHSVYALEDDLDISLNSHTSINMTLSGFKDSVMELILFVGRLASVGLQLEGCHSLFLNFVLDFYETVCDTFLKYGLPLVVMPPAGVFYPALFATDPVSVDRLAYIMYRYKVNLVSAKSEEKITEAFHISRQTFREFNHYSVVMVNCLWNSKMFSPGMGVELGEELLLKSNVPQHWRSFDLIHHPAFMSYAVSFYQKCWPRRKDMDLNSIKHSKPWSWYLEYLYSQGYDGLKHIVPAQ</sequence>
<dbReference type="GO" id="GO:0034080">
    <property type="term" value="P:CENP-A containing chromatin assembly"/>
    <property type="evidence" value="ECO:0007669"/>
    <property type="project" value="TreeGrafter"/>
</dbReference>
<evidence type="ECO:0008006" key="10">
    <source>
        <dbReference type="Google" id="ProtNLM"/>
    </source>
</evidence>
<name>A0AA88N4N3_CHASR</name>
<proteinExistence type="inferred from homology"/>
<evidence type="ECO:0000313" key="8">
    <source>
        <dbReference type="EMBL" id="KAK2848938.1"/>
    </source>
</evidence>
<evidence type="ECO:0000256" key="6">
    <source>
        <dbReference type="ARBA" id="ARBA00023328"/>
    </source>
</evidence>
<dbReference type="PANTHER" id="PTHR48208">
    <property type="entry name" value="CENTROMERE PROTEIN I"/>
    <property type="match status" value="1"/>
</dbReference>
<dbReference type="GO" id="GO:0005634">
    <property type="term" value="C:nucleus"/>
    <property type="evidence" value="ECO:0007669"/>
    <property type="project" value="UniProtKB-SubCell"/>
</dbReference>
<reference evidence="8" key="1">
    <citation type="submission" date="2023-07" db="EMBL/GenBank/DDBJ databases">
        <title>Chromosome-level Genome Assembly of Striped Snakehead (Channa striata).</title>
        <authorList>
            <person name="Liu H."/>
        </authorList>
    </citation>
    <scope>NUCLEOTIDE SEQUENCE</scope>
    <source>
        <strain evidence="8">Gz</strain>
        <tissue evidence="8">Muscle</tissue>
    </source>
</reference>
<dbReference type="AlphaFoldDB" id="A0AA88N4N3"/>
<evidence type="ECO:0000256" key="5">
    <source>
        <dbReference type="ARBA" id="ARBA00023242"/>
    </source>
</evidence>
<protein>
    <recommendedName>
        <fullName evidence="10">Centromere protein I</fullName>
    </recommendedName>
</protein>
<evidence type="ECO:0000256" key="4">
    <source>
        <dbReference type="ARBA" id="ARBA00022454"/>
    </source>
</evidence>
<dbReference type="PANTHER" id="PTHR48208:SF2">
    <property type="entry name" value="CENTROMERE PROTEIN I"/>
    <property type="match status" value="1"/>
</dbReference>
<comment type="subcellular location">
    <subcellularLocation>
        <location evidence="2">Chromosome</location>
        <location evidence="2">Centromere</location>
    </subcellularLocation>
    <subcellularLocation>
        <location evidence="1">Nucleus</location>
    </subcellularLocation>
</comment>
<feature type="region of interest" description="Disordered" evidence="7">
    <location>
        <begin position="1"/>
        <end position="30"/>
    </location>
</feature>
<dbReference type="InterPro" id="IPR012485">
    <property type="entry name" value="CENP-I"/>
</dbReference>
<dbReference type="EMBL" id="JAUPFM010000006">
    <property type="protein sequence ID" value="KAK2848938.1"/>
    <property type="molecule type" value="Genomic_DNA"/>
</dbReference>
<dbReference type="GO" id="GO:0000070">
    <property type="term" value="P:mitotic sister chromatid segregation"/>
    <property type="evidence" value="ECO:0007669"/>
    <property type="project" value="TreeGrafter"/>
</dbReference>
<dbReference type="Proteomes" id="UP001187415">
    <property type="component" value="Unassembled WGS sequence"/>
</dbReference>
<evidence type="ECO:0000256" key="7">
    <source>
        <dbReference type="SAM" id="MobiDB-lite"/>
    </source>
</evidence>
<comment type="similarity">
    <text evidence="3">Belongs to the CENP-I/CTF3 family.</text>
</comment>
<evidence type="ECO:0000256" key="1">
    <source>
        <dbReference type="ARBA" id="ARBA00004123"/>
    </source>
</evidence>